<evidence type="ECO:0000313" key="1">
    <source>
        <dbReference type="EMBL" id="CAG6473186.1"/>
    </source>
</evidence>
<name>A0A8D8FIZ9_CULPI</name>
<organism evidence="1">
    <name type="scientific">Culex pipiens</name>
    <name type="common">House mosquito</name>
    <dbReference type="NCBI Taxonomy" id="7175"/>
    <lineage>
        <taxon>Eukaryota</taxon>
        <taxon>Metazoa</taxon>
        <taxon>Ecdysozoa</taxon>
        <taxon>Arthropoda</taxon>
        <taxon>Hexapoda</taxon>
        <taxon>Insecta</taxon>
        <taxon>Pterygota</taxon>
        <taxon>Neoptera</taxon>
        <taxon>Endopterygota</taxon>
        <taxon>Diptera</taxon>
        <taxon>Nematocera</taxon>
        <taxon>Culicoidea</taxon>
        <taxon>Culicidae</taxon>
        <taxon>Culicinae</taxon>
        <taxon>Culicini</taxon>
        <taxon>Culex</taxon>
        <taxon>Culex</taxon>
    </lineage>
</organism>
<dbReference type="EMBL" id="HBUE01072465">
    <property type="protein sequence ID" value="CAG6473186.1"/>
    <property type="molecule type" value="Transcribed_RNA"/>
</dbReference>
<reference evidence="1" key="1">
    <citation type="submission" date="2021-05" db="EMBL/GenBank/DDBJ databases">
        <authorList>
            <person name="Alioto T."/>
            <person name="Alioto T."/>
            <person name="Gomez Garrido J."/>
        </authorList>
    </citation>
    <scope>NUCLEOTIDE SEQUENCE</scope>
</reference>
<sequence length="487" mass="55049">MERAQVQLLGQRQIVRRFQAALVHRYQEDVRLERGQHIERDHVPQRDAVLQLAALVRLAEELQLIGAELQPRDEALQPQVKVRNGAPHKARVLKHVLQRGHDKVLGKVRDQLFGAVLLLVATFYVNVAHQLRVVFMLEEHSADALVQRHEDLEQVNFTVQQPVAVIHERNGNGNLDSMVDVVVERILLLQLHADRVVVLLGGQQDFVHVVALANGLELIELFNVSLLAKQIPRKLEIVQLLQVPGGLLDVVSQAVEQGALVIVDLHPFQKVGKRRRPVVIIHKGPQQPHLLRRQPQRATHQQRIKLLRLHRRFVRIGQRPQLVPRKRKPAVHQQRVVLRYNRQRIVHARVLGNLLVARIVPGPQDLPVPAGDLRHRLRPDALDRNETGVRGHPAVVRLYQIIRNPTLVSVPPVLAAALRVVLVRNDLAAYVQKGSVRDEDQLGAPTLHLRDKVLQLEKSLPGHSAQIAHLDLVGRAVQVATQLVIVH</sequence>
<accession>A0A8D8FIZ9</accession>
<dbReference type="AlphaFoldDB" id="A0A8D8FIZ9"/>
<proteinExistence type="predicted"/>
<protein>
    <submittedName>
        <fullName evidence="1">(northern house mosquito) hypothetical protein</fullName>
    </submittedName>
</protein>